<gene>
    <name evidence="2" type="ORF">A11A3_16460</name>
</gene>
<organism evidence="2 3">
    <name type="scientific">Alcanivorax hongdengensis A-11-3</name>
    <dbReference type="NCBI Taxonomy" id="1177179"/>
    <lineage>
        <taxon>Bacteria</taxon>
        <taxon>Pseudomonadati</taxon>
        <taxon>Pseudomonadota</taxon>
        <taxon>Gammaproteobacteria</taxon>
        <taxon>Oceanospirillales</taxon>
        <taxon>Alcanivoracaceae</taxon>
        <taxon>Alcanivorax</taxon>
    </lineage>
</organism>
<dbReference type="InterPro" id="IPR022742">
    <property type="entry name" value="Hydrolase_4"/>
</dbReference>
<dbReference type="PRINTS" id="PR00111">
    <property type="entry name" value="ABHYDROLASE"/>
</dbReference>
<dbReference type="OrthoDB" id="5614837at2"/>
<dbReference type="InterPro" id="IPR029058">
    <property type="entry name" value="AB_hydrolase_fold"/>
</dbReference>
<keyword evidence="3" id="KW-1185">Reference proteome</keyword>
<dbReference type="Proteomes" id="UP000010164">
    <property type="component" value="Unassembled WGS sequence"/>
</dbReference>
<accession>L0W7N5</accession>
<evidence type="ECO:0000259" key="1">
    <source>
        <dbReference type="Pfam" id="PF12146"/>
    </source>
</evidence>
<dbReference type="Pfam" id="PF12146">
    <property type="entry name" value="Hydrolase_4"/>
    <property type="match status" value="1"/>
</dbReference>
<dbReference type="RefSeq" id="WP_008930457.1">
    <property type="nucleotide sequence ID" value="NZ_AMRJ01000045.1"/>
</dbReference>
<dbReference type="Gene3D" id="3.40.50.1820">
    <property type="entry name" value="alpha/beta hydrolase"/>
    <property type="match status" value="1"/>
</dbReference>
<reference evidence="2 3" key="1">
    <citation type="journal article" date="2012" name="J. Bacteriol.">
        <title>Genome Sequence of the Alkane-Degrading Bacterium Alcanivorax hongdengensis Type Strain A-11-3.</title>
        <authorList>
            <person name="Lai Q."/>
            <person name="Shao Z."/>
        </authorList>
    </citation>
    <scope>NUCLEOTIDE SEQUENCE [LARGE SCALE GENOMIC DNA]</scope>
    <source>
        <strain evidence="2 3">A-11-3</strain>
    </source>
</reference>
<sequence length="316" mass="36614">MQQPFDREHIVSHWQPLNWERFDPLDEESQRYVAYYGLDFARRLPELEHGFGYFEAAGHTLSVHAWRPAAPRGTVFVCHGYFDHVGLYRHVIGHVLELGYAVLAYDLPGHGLSSGPQAMIRDFRIYRQVLEQCLSLAENHFPRPWHAVAQSTGGAIVMDYLLSRDSADDNPFSQVILLAPLVRPFKWQTARWLHTFVSPFAQSIKRVFTINSNDPDFLDFLENQDPLQSRRLSARWVSALKRWLPLFEKAGHVKVSPVVIQGDQDETVDWRYNLSVIRNKFEDPDIHILPGARHQLANESADFRARIFHIMDKYLA</sequence>
<dbReference type="STRING" id="1177179.A11A3_16460"/>
<dbReference type="InterPro" id="IPR000073">
    <property type="entry name" value="AB_hydrolase_1"/>
</dbReference>
<name>L0W7N5_9GAMM</name>
<evidence type="ECO:0000313" key="3">
    <source>
        <dbReference type="Proteomes" id="UP000010164"/>
    </source>
</evidence>
<dbReference type="InterPro" id="IPR051044">
    <property type="entry name" value="MAG_DAG_Lipase"/>
</dbReference>
<evidence type="ECO:0000313" key="2">
    <source>
        <dbReference type="EMBL" id="EKF72891.1"/>
    </source>
</evidence>
<comment type="caution">
    <text evidence="2">The sequence shown here is derived from an EMBL/GenBank/DDBJ whole genome shotgun (WGS) entry which is preliminary data.</text>
</comment>
<proteinExistence type="predicted"/>
<dbReference type="AlphaFoldDB" id="L0W7N5"/>
<dbReference type="PATRIC" id="fig|1177179.3.peg.3241"/>
<feature type="domain" description="Serine aminopeptidase S33" evidence="1">
    <location>
        <begin position="70"/>
        <end position="300"/>
    </location>
</feature>
<dbReference type="PANTHER" id="PTHR11614">
    <property type="entry name" value="PHOSPHOLIPASE-RELATED"/>
    <property type="match status" value="1"/>
</dbReference>
<dbReference type="SUPFAM" id="SSF53474">
    <property type="entry name" value="alpha/beta-Hydrolases"/>
    <property type="match status" value="1"/>
</dbReference>
<dbReference type="eggNOG" id="COG2267">
    <property type="taxonomic scope" value="Bacteria"/>
</dbReference>
<dbReference type="EMBL" id="AMRJ01000045">
    <property type="protein sequence ID" value="EKF72891.1"/>
    <property type="molecule type" value="Genomic_DNA"/>
</dbReference>
<protein>
    <recommendedName>
        <fullName evidence="1">Serine aminopeptidase S33 domain-containing protein</fullName>
    </recommendedName>
</protein>